<dbReference type="AlphaFoldDB" id="A0A098G4D3"/>
<keyword evidence="1" id="KW-0472">Membrane</keyword>
<proteinExistence type="predicted"/>
<dbReference type="Proteomes" id="UP000032430">
    <property type="component" value="Chromosome I"/>
</dbReference>
<reference evidence="3" key="1">
    <citation type="submission" date="2014-09" db="EMBL/GenBank/DDBJ databases">
        <authorList>
            <person name="Gomez-Valero L."/>
        </authorList>
    </citation>
    <scope>NUCLEOTIDE SEQUENCE [LARGE SCALE GENOMIC DNA]</scope>
    <source>
        <strain evidence="3">ATCC700992</strain>
    </source>
</reference>
<feature type="transmembrane region" description="Helical" evidence="1">
    <location>
        <begin position="51"/>
        <end position="74"/>
    </location>
</feature>
<keyword evidence="1" id="KW-1133">Transmembrane helix</keyword>
<gene>
    <name evidence="2" type="ORF">LFA_1424</name>
</gene>
<dbReference type="PANTHER" id="PTHR31876">
    <property type="entry name" value="COV-LIKE PROTEIN 1"/>
    <property type="match status" value="1"/>
</dbReference>
<dbReference type="InterPro" id="IPR007462">
    <property type="entry name" value="COV1-like"/>
</dbReference>
<dbReference type="EMBL" id="LN614827">
    <property type="protein sequence ID" value="CEG56844.1"/>
    <property type="molecule type" value="Genomic_DNA"/>
</dbReference>
<dbReference type="Pfam" id="PF04367">
    <property type="entry name" value="DUF502"/>
    <property type="match status" value="1"/>
</dbReference>
<evidence type="ECO:0000256" key="1">
    <source>
        <dbReference type="SAM" id="Phobius"/>
    </source>
</evidence>
<feature type="transmembrane region" description="Helical" evidence="1">
    <location>
        <begin position="9"/>
        <end position="31"/>
    </location>
</feature>
<name>A0A098G4D3_9GAMM</name>
<keyword evidence="1" id="KW-0812">Transmembrane</keyword>
<dbReference type="STRING" id="1212491.LFA_1424"/>
<accession>A0A098G4D3</accession>
<keyword evidence="3" id="KW-1185">Reference proteome</keyword>
<dbReference type="HOGENOM" id="CLU_068050_1_1_6"/>
<dbReference type="OrthoDB" id="9780267at2"/>
<organism evidence="2 3">
    <name type="scientific">Legionella fallonii LLAP-10</name>
    <dbReference type="NCBI Taxonomy" id="1212491"/>
    <lineage>
        <taxon>Bacteria</taxon>
        <taxon>Pseudomonadati</taxon>
        <taxon>Pseudomonadota</taxon>
        <taxon>Gammaproteobacteria</taxon>
        <taxon>Legionellales</taxon>
        <taxon>Legionellaceae</taxon>
        <taxon>Legionella</taxon>
    </lineage>
</organism>
<dbReference type="PANTHER" id="PTHR31876:SF26">
    <property type="entry name" value="PROTEIN LIKE COV 2"/>
    <property type="match status" value="1"/>
</dbReference>
<protein>
    <recommendedName>
        <fullName evidence="4">Transmembrane protein</fullName>
    </recommendedName>
</protein>
<sequence>MKFKPVRSYLLAGLVVWLPILITMVVLRFIIDLLDNTLALIPKAYQPEQLIGIHIPGLGVILSLVLLVSTGIFATNFFGQRLVNWGEYVLSRIPLVRSIYYSVKQVIHTVLSTNSEAFRKVLLIEYPRKGLWTIGFQTGGANTEINKHTHNEMISMFIPTTPNPTSGFLLMVPKQEAIELNMSIDEALKFIISLGVMQSNNASMPLVTTK</sequence>
<evidence type="ECO:0000313" key="2">
    <source>
        <dbReference type="EMBL" id="CEG56844.1"/>
    </source>
</evidence>
<evidence type="ECO:0000313" key="3">
    <source>
        <dbReference type="Proteomes" id="UP000032430"/>
    </source>
</evidence>
<dbReference type="KEGG" id="lfa:LFA_1424"/>
<evidence type="ECO:0008006" key="4">
    <source>
        <dbReference type="Google" id="ProtNLM"/>
    </source>
</evidence>